<dbReference type="EMBL" id="JBANRG010000088">
    <property type="protein sequence ID" value="KAK7437104.1"/>
    <property type="molecule type" value="Genomic_DNA"/>
</dbReference>
<organism evidence="2 3">
    <name type="scientific">Marasmiellus scandens</name>
    <dbReference type="NCBI Taxonomy" id="2682957"/>
    <lineage>
        <taxon>Eukaryota</taxon>
        <taxon>Fungi</taxon>
        <taxon>Dikarya</taxon>
        <taxon>Basidiomycota</taxon>
        <taxon>Agaricomycotina</taxon>
        <taxon>Agaricomycetes</taxon>
        <taxon>Agaricomycetidae</taxon>
        <taxon>Agaricales</taxon>
        <taxon>Marasmiineae</taxon>
        <taxon>Omphalotaceae</taxon>
        <taxon>Marasmiellus</taxon>
    </lineage>
</organism>
<name>A0ABR1IN75_9AGAR</name>
<evidence type="ECO:0000313" key="2">
    <source>
        <dbReference type="EMBL" id="KAK7437104.1"/>
    </source>
</evidence>
<reference evidence="2 3" key="1">
    <citation type="submission" date="2024-01" db="EMBL/GenBank/DDBJ databases">
        <title>A draft genome for the cacao thread blight pathogen Marasmiellus scandens.</title>
        <authorList>
            <person name="Baruah I.K."/>
            <person name="Leung J."/>
            <person name="Bukari Y."/>
            <person name="Amoako-Attah I."/>
            <person name="Meinhardt L.W."/>
            <person name="Bailey B.A."/>
            <person name="Cohen S.P."/>
        </authorList>
    </citation>
    <scope>NUCLEOTIDE SEQUENCE [LARGE SCALE GENOMIC DNA]</scope>
    <source>
        <strain evidence="2 3">GH-19</strain>
    </source>
</reference>
<comment type="caution">
    <text evidence="2">The sequence shown here is derived from an EMBL/GenBank/DDBJ whole genome shotgun (WGS) entry which is preliminary data.</text>
</comment>
<dbReference type="Pfam" id="PF20236">
    <property type="entry name" value="DUF6593"/>
    <property type="match status" value="1"/>
</dbReference>
<proteinExistence type="predicted"/>
<protein>
    <recommendedName>
        <fullName evidence="1">DUF6593 domain-containing protein</fullName>
    </recommendedName>
</protein>
<evidence type="ECO:0000313" key="3">
    <source>
        <dbReference type="Proteomes" id="UP001498398"/>
    </source>
</evidence>
<dbReference type="Proteomes" id="UP001498398">
    <property type="component" value="Unassembled WGS sequence"/>
</dbReference>
<feature type="domain" description="DUF6593" evidence="1">
    <location>
        <begin position="11"/>
        <end position="155"/>
    </location>
</feature>
<accession>A0ABR1IN75</accession>
<dbReference type="InterPro" id="IPR046528">
    <property type="entry name" value="DUF6593"/>
</dbReference>
<sequence>MELSLSKRRVANAVFFSPDGSAVYHTDTSARLFGRRKTKIYRGKKQIGVVQLHPWSTDVVDVQGRSVNPHRAHLGTSSEVFTASDGHSYKWKVPLGTSLTLYSNDHSSHTIARYDHGSHGIFSRSRPPTLFIESKGVHIADEIITTFVYMMRKREHRSSAAGAAAAGASA</sequence>
<gene>
    <name evidence="2" type="ORF">VKT23_018730</name>
</gene>
<evidence type="ECO:0000259" key="1">
    <source>
        <dbReference type="Pfam" id="PF20236"/>
    </source>
</evidence>
<keyword evidence="3" id="KW-1185">Reference proteome</keyword>